<dbReference type="AlphaFoldDB" id="A0A2K3KI66"/>
<dbReference type="Proteomes" id="UP000236291">
    <property type="component" value="Unassembled WGS sequence"/>
</dbReference>
<proteinExistence type="predicted"/>
<dbReference type="EMBL" id="ASHM01097307">
    <property type="protein sequence ID" value="PNX65959.1"/>
    <property type="molecule type" value="Genomic_DNA"/>
</dbReference>
<reference evidence="2 3" key="2">
    <citation type="journal article" date="2017" name="Front. Plant Sci.">
        <title>Gene Classification and Mining of Molecular Markers Useful in Red Clover (Trifolium pratense) Breeding.</title>
        <authorList>
            <person name="Istvanek J."/>
            <person name="Dluhosova J."/>
            <person name="Dluhos P."/>
            <person name="Patkova L."/>
            <person name="Nedelnik J."/>
            <person name="Repkova J."/>
        </authorList>
    </citation>
    <scope>NUCLEOTIDE SEQUENCE [LARGE SCALE GENOMIC DNA]</scope>
    <source>
        <strain evidence="3">cv. Tatra</strain>
        <tissue evidence="2">Young leaves</tissue>
    </source>
</reference>
<feature type="compositionally biased region" description="Polar residues" evidence="1">
    <location>
        <begin position="32"/>
        <end position="44"/>
    </location>
</feature>
<sequence>MAGVNNHQTPEHVAENNAQPMDYAPYHPQDGQFVSVTEDSQGGQNMRDEPYNPEEPQIPVANPPQATPTMTISPGVPVQDIMGALVNAINRQSDLILQQNQIFEQQNQRLESQSRRIDAIAESRVTVQARRDHRSPTRARSRTFSRSRSPPRRRSERRMSP</sequence>
<name>A0A2K3KI66_TRIPR</name>
<feature type="compositionally biased region" description="Basic residues" evidence="1">
    <location>
        <begin position="131"/>
        <end position="161"/>
    </location>
</feature>
<protein>
    <submittedName>
        <fullName evidence="2">Uncharacterized protein</fullName>
    </submittedName>
</protein>
<reference evidence="2 3" key="1">
    <citation type="journal article" date="2014" name="Am. J. Bot.">
        <title>Genome assembly and annotation for red clover (Trifolium pratense; Fabaceae).</title>
        <authorList>
            <person name="Istvanek J."/>
            <person name="Jaros M."/>
            <person name="Krenek A."/>
            <person name="Repkova J."/>
        </authorList>
    </citation>
    <scope>NUCLEOTIDE SEQUENCE [LARGE SCALE GENOMIC DNA]</scope>
    <source>
        <strain evidence="3">cv. Tatra</strain>
        <tissue evidence="2">Young leaves</tissue>
    </source>
</reference>
<accession>A0A2K3KI66</accession>
<comment type="caution">
    <text evidence="2">The sequence shown here is derived from an EMBL/GenBank/DDBJ whole genome shotgun (WGS) entry which is preliminary data.</text>
</comment>
<feature type="region of interest" description="Disordered" evidence="1">
    <location>
        <begin position="122"/>
        <end position="161"/>
    </location>
</feature>
<gene>
    <name evidence="2" type="ORF">L195_g054807</name>
</gene>
<evidence type="ECO:0000313" key="3">
    <source>
        <dbReference type="Proteomes" id="UP000236291"/>
    </source>
</evidence>
<evidence type="ECO:0000313" key="2">
    <source>
        <dbReference type="EMBL" id="PNX65959.1"/>
    </source>
</evidence>
<evidence type="ECO:0000256" key="1">
    <source>
        <dbReference type="SAM" id="MobiDB-lite"/>
    </source>
</evidence>
<organism evidence="2 3">
    <name type="scientific">Trifolium pratense</name>
    <name type="common">Red clover</name>
    <dbReference type="NCBI Taxonomy" id="57577"/>
    <lineage>
        <taxon>Eukaryota</taxon>
        <taxon>Viridiplantae</taxon>
        <taxon>Streptophyta</taxon>
        <taxon>Embryophyta</taxon>
        <taxon>Tracheophyta</taxon>
        <taxon>Spermatophyta</taxon>
        <taxon>Magnoliopsida</taxon>
        <taxon>eudicotyledons</taxon>
        <taxon>Gunneridae</taxon>
        <taxon>Pentapetalae</taxon>
        <taxon>rosids</taxon>
        <taxon>fabids</taxon>
        <taxon>Fabales</taxon>
        <taxon>Fabaceae</taxon>
        <taxon>Papilionoideae</taxon>
        <taxon>50 kb inversion clade</taxon>
        <taxon>NPAAA clade</taxon>
        <taxon>Hologalegina</taxon>
        <taxon>IRL clade</taxon>
        <taxon>Trifolieae</taxon>
        <taxon>Trifolium</taxon>
    </lineage>
</organism>
<feature type="region of interest" description="Disordered" evidence="1">
    <location>
        <begin position="1"/>
        <end position="74"/>
    </location>
</feature>
<feature type="non-terminal residue" evidence="2">
    <location>
        <position position="161"/>
    </location>
</feature>